<protein>
    <submittedName>
        <fullName evidence="1">Uncharacterized protein</fullName>
    </submittedName>
</protein>
<name>A0ABY5GQ25_9GAMM</name>
<evidence type="ECO:0000313" key="1">
    <source>
        <dbReference type="EMBL" id="UTV30851.1"/>
    </source>
</evidence>
<evidence type="ECO:0000313" key="2">
    <source>
        <dbReference type="Proteomes" id="UP001057998"/>
    </source>
</evidence>
<dbReference type="RefSeq" id="WP_255392219.1">
    <property type="nucleotide sequence ID" value="NZ_CP101509.1"/>
</dbReference>
<keyword evidence="2" id="KW-1185">Reference proteome</keyword>
<proteinExistence type="predicted"/>
<organism evidence="1 2">
    <name type="scientific">Photobacterium atrarenae</name>
    <dbReference type="NCBI Taxonomy" id="865757"/>
    <lineage>
        <taxon>Bacteria</taxon>
        <taxon>Pseudomonadati</taxon>
        <taxon>Pseudomonadota</taxon>
        <taxon>Gammaproteobacteria</taxon>
        <taxon>Vibrionales</taxon>
        <taxon>Vibrionaceae</taxon>
        <taxon>Photobacterium</taxon>
    </lineage>
</organism>
<dbReference type="Proteomes" id="UP001057998">
    <property type="component" value="Chromosome 2"/>
</dbReference>
<dbReference type="EMBL" id="CP101509">
    <property type="protein sequence ID" value="UTV30851.1"/>
    <property type="molecule type" value="Genomic_DNA"/>
</dbReference>
<accession>A0ABY5GQ25</accession>
<gene>
    <name evidence="1" type="ORF">NNL38_20050</name>
</gene>
<sequence length="75" mass="8362">MMQQANITELEPKLLEAMYQELAGPYPAVVCDCGHCIFTHQGVIRSRCVKVAEGVALCRCKRWVEVPVGDELLLT</sequence>
<reference evidence="1" key="1">
    <citation type="submission" date="2022-07" db="EMBL/GenBank/DDBJ databases">
        <title>Genome sequencing of Photobacterium atrarenae GJH2-4.</title>
        <authorList>
            <person name="Park S.-J."/>
        </authorList>
    </citation>
    <scope>NUCLEOTIDE SEQUENCE</scope>
    <source>
        <strain evidence="1">GJH2-4</strain>
    </source>
</reference>